<dbReference type="AlphaFoldDB" id="A0A2G8RVZ1"/>
<accession>A0A2G8RVZ1</accession>
<dbReference type="STRING" id="1077348.A0A2G8RVZ1"/>
<name>A0A2G8RVZ1_9APHY</name>
<protein>
    <submittedName>
        <fullName evidence="1">Uncharacterized protein</fullName>
    </submittedName>
</protein>
<sequence>MHLKLLSLSLNANPGAPAASSEKDSYAAQFFYGTPGGEDAFRAANAQYAALVPTTREGWRGAMTLPERLFFMNTSQDPADWNLITLPVDLSPVFDPSPSASMPKTWTGNAAVEIDLNTISSGAFYLETCTTCLPDFSGAPVDGTDFGGAVTFTLSSQTSGESLSGGFLFALR</sequence>
<evidence type="ECO:0000313" key="2">
    <source>
        <dbReference type="Proteomes" id="UP000230002"/>
    </source>
</evidence>
<proteinExistence type="predicted"/>
<reference evidence="1 2" key="1">
    <citation type="journal article" date="2015" name="Sci. Rep.">
        <title>Chromosome-level genome map provides insights into diverse defense mechanisms in the medicinal fungus Ganoderma sinense.</title>
        <authorList>
            <person name="Zhu Y."/>
            <person name="Xu J."/>
            <person name="Sun C."/>
            <person name="Zhou S."/>
            <person name="Xu H."/>
            <person name="Nelson D.R."/>
            <person name="Qian J."/>
            <person name="Song J."/>
            <person name="Luo H."/>
            <person name="Xiang L."/>
            <person name="Li Y."/>
            <person name="Xu Z."/>
            <person name="Ji A."/>
            <person name="Wang L."/>
            <person name="Lu S."/>
            <person name="Hayward A."/>
            <person name="Sun W."/>
            <person name="Li X."/>
            <person name="Schwartz D.C."/>
            <person name="Wang Y."/>
            <person name="Chen S."/>
        </authorList>
    </citation>
    <scope>NUCLEOTIDE SEQUENCE [LARGE SCALE GENOMIC DNA]</scope>
    <source>
        <strain evidence="1 2">ZZ0214-1</strain>
    </source>
</reference>
<organism evidence="1 2">
    <name type="scientific">Ganoderma sinense ZZ0214-1</name>
    <dbReference type="NCBI Taxonomy" id="1077348"/>
    <lineage>
        <taxon>Eukaryota</taxon>
        <taxon>Fungi</taxon>
        <taxon>Dikarya</taxon>
        <taxon>Basidiomycota</taxon>
        <taxon>Agaricomycotina</taxon>
        <taxon>Agaricomycetes</taxon>
        <taxon>Polyporales</taxon>
        <taxon>Polyporaceae</taxon>
        <taxon>Ganoderma</taxon>
    </lineage>
</organism>
<dbReference type="Proteomes" id="UP000230002">
    <property type="component" value="Unassembled WGS sequence"/>
</dbReference>
<dbReference type="OrthoDB" id="202537at2759"/>
<evidence type="ECO:0000313" key="1">
    <source>
        <dbReference type="EMBL" id="PIL25498.1"/>
    </source>
</evidence>
<dbReference type="EMBL" id="AYKW01000056">
    <property type="protein sequence ID" value="PIL25498.1"/>
    <property type="molecule type" value="Genomic_DNA"/>
</dbReference>
<gene>
    <name evidence="1" type="ORF">GSI_13388</name>
</gene>
<keyword evidence="2" id="KW-1185">Reference proteome</keyword>
<comment type="caution">
    <text evidence="1">The sequence shown here is derived from an EMBL/GenBank/DDBJ whole genome shotgun (WGS) entry which is preliminary data.</text>
</comment>